<evidence type="ECO:0000256" key="1">
    <source>
        <dbReference type="SAM" id="MobiDB-lite"/>
    </source>
</evidence>
<proteinExistence type="predicted"/>
<comment type="caution">
    <text evidence="3">The sequence shown here is derived from an EMBL/GenBank/DDBJ whole genome shotgun (WGS) entry which is preliminary data.</text>
</comment>
<feature type="domain" description="SCP" evidence="2">
    <location>
        <begin position="150"/>
        <end position="261"/>
    </location>
</feature>
<dbReference type="Gene3D" id="3.40.33.10">
    <property type="entry name" value="CAP"/>
    <property type="match status" value="1"/>
</dbReference>
<evidence type="ECO:0000259" key="2">
    <source>
        <dbReference type="Pfam" id="PF00188"/>
    </source>
</evidence>
<organism evidence="3 4">
    <name type="scientific">Haloechinothrix salitolerans</name>
    <dbReference type="NCBI Taxonomy" id="926830"/>
    <lineage>
        <taxon>Bacteria</taxon>
        <taxon>Bacillati</taxon>
        <taxon>Actinomycetota</taxon>
        <taxon>Actinomycetes</taxon>
        <taxon>Pseudonocardiales</taxon>
        <taxon>Pseudonocardiaceae</taxon>
        <taxon>Haloechinothrix</taxon>
    </lineage>
</organism>
<protein>
    <submittedName>
        <fullName evidence="3">CAP domain-containing protein</fullName>
    </submittedName>
</protein>
<feature type="compositionally biased region" description="Low complexity" evidence="1">
    <location>
        <begin position="99"/>
        <end position="116"/>
    </location>
</feature>
<dbReference type="SUPFAM" id="SSF55797">
    <property type="entry name" value="PR-1-like"/>
    <property type="match status" value="1"/>
</dbReference>
<dbReference type="PANTHER" id="PTHR31157">
    <property type="entry name" value="SCP DOMAIN-CONTAINING PROTEIN"/>
    <property type="match status" value="1"/>
</dbReference>
<gene>
    <name evidence="3" type="ORF">ACFQGD_01495</name>
</gene>
<feature type="compositionally biased region" description="Polar residues" evidence="1">
    <location>
        <begin position="123"/>
        <end position="138"/>
    </location>
</feature>
<dbReference type="RefSeq" id="WP_345403639.1">
    <property type="nucleotide sequence ID" value="NZ_BAABLA010000115.1"/>
</dbReference>
<dbReference type="EMBL" id="JBHSXX010000001">
    <property type="protein sequence ID" value="MFC6865813.1"/>
    <property type="molecule type" value="Genomic_DNA"/>
</dbReference>
<dbReference type="InterPro" id="IPR035940">
    <property type="entry name" value="CAP_sf"/>
</dbReference>
<reference evidence="4" key="1">
    <citation type="journal article" date="2019" name="Int. J. Syst. Evol. Microbiol.">
        <title>The Global Catalogue of Microorganisms (GCM) 10K type strain sequencing project: providing services to taxonomists for standard genome sequencing and annotation.</title>
        <authorList>
            <consortium name="The Broad Institute Genomics Platform"/>
            <consortium name="The Broad Institute Genome Sequencing Center for Infectious Disease"/>
            <person name="Wu L."/>
            <person name="Ma J."/>
        </authorList>
    </citation>
    <scope>NUCLEOTIDE SEQUENCE [LARGE SCALE GENOMIC DNA]</scope>
    <source>
        <strain evidence="4">KCTC 32255</strain>
    </source>
</reference>
<dbReference type="CDD" id="cd05379">
    <property type="entry name" value="CAP_bacterial"/>
    <property type="match status" value="1"/>
</dbReference>
<keyword evidence="4" id="KW-1185">Reference proteome</keyword>
<dbReference type="InterPro" id="IPR014044">
    <property type="entry name" value="CAP_dom"/>
</dbReference>
<dbReference type="Proteomes" id="UP001596337">
    <property type="component" value="Unassembled WGS sequence"/>
</dbReference>
<name>A0ABW2BSM7_9PSEU</name>
<sequence length="264" mass="27929">MTYHRAHRSRALAALLGVVLGGVTAGGYTIATGQTDIGAAFRSLSAEIALADAPNNGGAGAVGTGPSPVPTPVTTSDRQPARAPVETTSAKAKPKRTPKPTTTSPTTTSSAPSPTRTTERTRQLTVTPEVTTSQSTSKTSERPTMTERAVRLVNDVRADHGCGAVSVDERIERAANKHSTDMAERGYFSHDTPEGVGFAERIENEGYPSPGAENIAKGYRTAEDVMEGWMNSDGHRANILNCDLNTIGIGLDTNGWLWTQDFGY</sequence>
<evidence type="ECO:0000313" key="3">
    <source>
        <dbReference type="EMBL" id="MFC6865813.1"/>
    </source>
</evidence>
<feature type="region of interest" description="Disordered" evidence="1">
    <location>
        <begin position="57"/>
        <end position="145"/>
    </location>
</feature>
<accession>A0ABW2BSM7</accession>
<dbReference type="PANTHER" id="PTHR31157:SF1">
    <property type="entry name" value="SCP DOMAIN-CONTAINING PROTEIN"/>
    <property type="match status" value="1"/>
</dbReference>
<dbReference type="Pfam" id="PF00188">
    <property type="entry name" value="CAP"/>
    <property type="match status" value="1"/>
</dbReference>
<evidence type="ECO:0000313" key="4">
    <source>
        <dbReference type="Proteomes" id="UP001596337"/>
    </source>
</evidence>